<evidence type="ECO:0000256" key="1">
    <source>
        <dbReference type="SAM" id="Phobius"/>
    </source>
</evidence>
<dbReference type="InterPro" id="IPR021759">
    <property type="entry name" value="WxLIP_HBD"/>
</dbReference>
<keyword evidence="1" id="KW-1133">Transmembrane helix</keyword>
<organism evidence="5 6">
    <name type="scientific">Levilactobacillus angrenensis</name>
    <dbReference type="NCBI Taxonomy" id="2486020"/>
    <lineage>
        <taxon>Bacteria</taxon>
        <taxon>Bacillati</taxon>
        <taxon>Bacillota</taxon>
        <taxon>Bacilli</taxon>
        <taxon>Lactobacillales</taxon>
        <taxon>Lactobacillaceae</taxon>
        <taxon>Levilactobacillus</taxon>
    </lineage>
</organism>
<feature type="domain" description="WxL Interacting Protein peptidoglycan binding" evidence="3">
    <location>
        <begin position="37"/>
        <end position="157"/>
    </location>
</feature>
<keyword evidence="2" id="KW-0732">Signal</keyword>
<feature type="chain" id="PRO_5046635806" evidence="2">
    <location>
        <begin position="29"/>
        <end position="354"/>
    </location>
</feature>
<keyword evidence="1" id="KW-0812">Transmembrane</keyword>
<evidence type="ECO:0000259" key="4">
    <source>
        <dbReference type="Pfam" id="PF11797"/>
    </source>
</evidence>
<gene>
    <name evidence="5" type="ORF">ACFP1M_09685</name>
</gene>
<dbReference type="RefSeq" id="WP_125575999.1">
    <property type="nucleotide sequence ID" value="NZ_JBHSSO010000068.1"/>
</dbReference>
<dbReference type="EMBL" id="JBHSSO010000068">
    <property type="protein sequence ID" value="MFC6290440.1"/>
    <property type="molecule type" value="Genomic_DNA"/>
</dbReference>
<dbReference type="Proteomes" id="UP001596258">
    <property type="component" value="Unassembled WGS sequence"/>
</dbReference>
<feature type="domain" description="WxL Interacting Protein host binding" evidence="4">
    <location>
        <begin position="171"/>
        <end position="304"/>
    </location>
</feature>
<feature type="transmembrane region" description="Helical" evidence="1">
    <location>
        <begin position="312"/>
        <end position="339"/>
    </location>
</feature>
<evidence type="ECO:0000313" key="5">
    <source>
        <dbReference type="EMBL" id="MFC6290440.1"/>
    </source>
</evidence>
<dbReference type="Pfam" id="PF06030">
    <property type="entry name" value="WxLIP_PGBD"/>
    <property type="match status" value="1"/>
</dbReference>
<accession>A0ABW1UCW9</accession>
<feature type="signal peptide" evidence="2">
    <location>
        <begin position="1"/>
        <end position="28"/>
    </location>
</feature>
<keyword evidence="1" id="KW-0472">Membrane</keyword>
<name>A0ABW1UCW9_9LACO</name>
<protein>
    <submittedName>
        <fullName evidence="5">DUF916 and DUF3324 domain-containing protein</fullName>
    </submittedName>
</protein>
<reference evidence="6" key="1">
    <citation type="journal article" date="2019" name="Int. J. Syst. Evol. Microbiol.">
        <title>The Global Catalogue of Microorganisms (GCM) 10K type strain sequencing project: providing services to taxonomists for standard genome sequencing and annotation.</title>
        <authorList>
            <consortium name="The Broad Institute Genomics Platform"/>
            <consortium name="The Broad Institute Genome Sequencing Center for Infectious Disease"/>
            <person name="Wu L."/>
            <person name="Ma J."/>
        </authorList>
    </citation>
    <scope>NUCLEOTIDE SEQUENCE [LARGE SCALE GENOMIC DNA]</scope>
    <source>
        <strain evidence="6">CCM 8893</strain>
    </source>
</reference>
<dbReference type="Pfam" id="PF11797">
    <property type="entry name" value="WxLIP_HBD"/>
    <property type="match status" value="1"/>
</dbReference>
<evidence type="ECO:0000313" key="6">
    <source>
        <dbReference type="Proteomes" id="UP001596258"/>
    </source>
</evidence>
<dbReference type="InterPro" id="IPR010317">
    <property type="entry name" value="WxLIP_PGBD"/>
</dbReference>
<sequence>MQKLKKFCSIVLLTIGLIICGTSVLASAATPGNDVGFSVKALLPKNQIEKKDSFFNLRMKSQQDERLQVRVYNTTNQDIKVKNAIHTAWTSSAGAIEYVKTTKDFDTSLRYKMSDISKLQGKQIITIPAGGSKLVTAKVKIPRTEFQGTILGGWYFKRADSKVISNVKGASNMHNQYSYVIGMMYTMGKNPSPVMRLGTVQAGLANYHRGVIANLRNTTAVIIPNLKMNTTITNRDGGSVVKHLKQDNVQMAPNTTFKYGMLYGDQQLKAGHYHLHMVVKNRVNEWVFDRNFTITQAQANKYNKAAVESSGLSFWLILALGALAMLILILLILLIIYLIRRKKKQDEADTERSK</sequence>
<proteinExistence type="predicted"/>
<evidence type="ECO:0000259" key="3">
    <source>
        <dbReference type="Pfam" id="PF06030"/>
    </source>
</evidence>
<keyword evidence="6" id="KW-1185">Reference proteome</keyword>
<comment type="caution">
    <text evidence="5">The sequence shown here is derived from an EMBL/GenBank/DDBJ whole genome shotgun (WGS) entry which is preliminary data.</text>
</comment>
<evidence type="ECO:0000256" key="2">
    <source>
        <dbReference type="SAM" id="SignalP"/>
    </source>
</evidence>